<dbReference type="InterPro" id="IPR027417">
    <property type="entry name" value="P-loop_NTPase"/>
</dbReference>
<comment type="subcellular location">
    <subcellularLocation>
        <location evidence="2 14 15">Cytoplasm</location>
    </subcellularLocation>
</comment>
<reference evidence="17 18" key="1">
    <citation type="submission" date="2023-07" db="EMBL/GenBank/DDBJ databases">
        <title>Sequencing the genomes of 1000 actinobacteria strains.</title>
        <authorList>
            <person name="Klenk H.-P."/>
        </authorList>
    </citation>
    <scope>NUCLEOTIDE SEQUENCE [LARGE SCALE GENOMIC DNA]</scope>
    <source>
        <strain evidence="17 18">DSM 17163</strain>
    </source>
</reference>
<keyword evidence="10 14" id="KW-0418">Kinase</keyword>
<evidence type="ECO:0000256" key="8">
    <source>
        <dbReference type="ARBA" id="ARBA00022679"/>
    </source>
</evidence>
<feature type="binding site" evidence="14">
    <location>
        <begin position="92"/>
        <end position="99"/>
    </location>
    <ligand>
        <name>ATP</name>
        <dbReference type="ChEBI" id="CHEBI:30616"/>
    </ligand>
</feature>
<evidence type="ECO:0000256" key="1">
    <source>
        <dbReference type="ARBA" id="ARBA00001206"/>
    </source>
</evidence>
<dbReference type="Pfam" id="PF00485">
    <property type="entry name" value="PRK"/>
    <property type="match status" value="1"/>
</dbReference>
<evidence type="ECO:0000256" key="4">
    <source>
        <dbReference type="ARBA" id="ARBA00006087"/>
    </source>
</evidence>
<evidence type="ECO:0000259" key="16">
    <source>
        <dbReference type="Pfam" id="PF00485"/>
    </source>
</evidence>
<evidence type="ECO:0000256" key="6">
    <source>
        <dbReference type="ARBA" id="ARBA00015080"/>
    </source>
</evidence>
<evidence type="ECO:0000256" key="14">
    <source>
        <dbReference type="HAMAP-Rule" id="MF_00215"/>
    </source>
</evidence>
<keyword evidence="7 14" id="KW-0963">Cytoplasm</keyword>
<dbReference type="SUPFAM" id="SSF52540">
    <property type="entry name" value="P-loop containing nucleoside triphosphate hydrolases"/>
    <property type="match status" value="1"/>
</dbReference>
<evidence type="ECO:0000256" key="11">
    <source>
        <dbReference type="ARBA" id="ARBA00022840"/>
    </source>
</evidence>
<dbReference type="Proteomes" id="UP001243212">
    <property type="component" value="Unassembled WGS sequence"/>
</dbReference>
<protein>
    <recommendedName>
        <fullName evidence="6 14">Pantothenate kinase</fullName>
        <ecNumber evidence="5 14">2.7.1.33</ecNumber>
    </recommendedName>
    <alternativeName>
        <fullName evidence="13 14">Pantothenic acid kinase</fullName>
    </alternativeName>
</protein>
<dbReference type="GO" id="GO:0004594">
    <property type="term" value="F:pantothenate kinase activity"/>
    <property type="evidence" value="ECO:0007669"/>
    <property type="project" value="UniProtKB-EC"/>
</dbReference>
<evidence type="ECO:0000256" key="9">
    <source>
        <dbReference type="ARBA" id="ARBA00022741"/>
    </source>
</evidence>
<accession>A0ABT9NEQ4</accession>
<evidence type="ECO:0000313" key="18">
    <source>
        <dbReference type="Proteomes" id="UP001243212"/>
    </source>
</evidence>
<comment type="similarity">
    <text evidence="4 14 15">Belongs to the prokaryotic pantothenate kinase family.</text>
</comment>
<dbReference type="InterPro" id="IPR006083">
    <property type="entry name" value="PRK/URK"/>
</dbReference>
<keyword evidence="12 14" id="KW-0173">Coenzyme A biosynthesis</keyword>
<feature type="domain" description="Phosphoribulokinase/uridine kinase" evidence="16">
    <location>
        <begin position="87"/>
        <end position="228"/>
    </location>
</feature>
<comment type="pathway">
    <text evidence="3 14 15">Cofactor biosynthesis; coenzyme A biosynthesis; CoA from (R)-pantothenate: step 1/5.</text>
</comment>
<keyword evidence="8 14" id="KW-0808">Transferase</keyword>
<dbReference type="HAMAP" id="MF_00215">
    <property type="entry name" value="Pantothen_kinase_1"/>
    <property type="match status" value="1"/>
</dbReference>
<keyword evidence="11 14" id="KW-0067">ATP-binding</keyword>
<evidence type="ECO:0000256" key="5">
    <source>
        <dbReference type="ARBA" id="ARBA00012102"/>
    </source>
</evidence>
<comment type="catalytic activity">
    <reaction evidence="1 14 15">
        <text>(R)-pantothenate + ATP = (R)-4'-phosphopantothenate + ADP + H(+)</text>
        <dbReference type="Rhea" id="RHEA:16373"/>
        <dbReference type="ChEBI" id="CHEBI:10986"/>
        <dbReference type="ChEBI" id="CHEBI:15378"/>
        <dbReference type="ChEBI" id="CHEBI:29032"/>
        <dbReference type="ChEBI" id="CHEBI:30616"/>
        <dbReference type="ChEBI" id="CHEBI:456216"/>
        <dbReference type="EC" id="2.7.1.33"/>
    </reaction>
</comment>
<keyword evidence="9 14" id="KW-0547">Nucleotide-binding</keyword>
<dbReference type="EMBL" id="JAUSQX010000001">
    <property type="protein sequence ID" value="MDP9805861.1"/>
    <property type="molecule type" value="Genomic_DNA"/>
</dbReference>
<dbReference type="InterPro" id="IPR004566">
    <property type="entry name" value="PanK"/>
</dbReference>
<organism evidence="17 18">
    <name type="scientific">Trueperella bonasi</name>
    <dbReference type="NCBI Taxonomy" id="312286"/>
    <lineage>
        <taxon>Bacteria</taxon>
        <taxon>Bacillati</taxon>
        <taxon>Actinomycetota</taxon>
        <taxon>Actinomycetes</taxon>
        <taxon>Actinomycetales</taxon>
        <taxon>Actinomycetaceae</taxon>
        <taxon>Trueperella</taxon>
    </lineage>
</organism>
<evidence type="ECO:0000256" key="10">
    <source>
        <dbReference type="ARBA" id="ARBA00022777"/>
    </source>
</evidence>
<evidence type="ECO:0000256" key="7">
    <source>
        <dbReference type="ARBA" id="ARBA00022490"/>
    </source>
</evidence>
<dbReference type="EC" id="2.7.1.33" evidence="5 14"/>
<dbReference type="RefSeq" id="WP_307682117.1">
    <property type="nucleotide sequence ID" value="NZ_JAUSQX010000001.1"/>
</dbReference>
<gene>
    <name evidence="14" type="primary">coaA</name>
    <name evidence="17" type="ORF">J2S70_000443</name>
</gene>
<evidence type="ECO:0000256" key="15">
    <source>
        <dbReference type="RuleBase" id="RU003530"/>
    </source>
</evidence>
<comment type="caution">
    <text evidence="17">The sequence shown here is derived from an EMBL/GenBank/DDBJ whole genome shotgun (WGS) entry which is preliminary data.</text>
</comment>
<dbReference type="Gene3D" id="3.40.50.300">
    <property type="entry name" value="P-loop containing nucleotide triphosphate hydrolases"/>
    <property type="match status" value="1"/>
</dbReference>
<proteinExistence type="inferred from homology"/>
<dbReference type="NCBIfam" id="TIGR00554">
    <property type="entry name" value="panK_bact"/>
    <property type="match status" value="1"/>
</dbReference>
<keyword evidence="18" id="KW-1185">Reference proteome</keyword>
<sequence>MAHDEISPYVTFSHDEWAELAQSTPLPLTQADLDRISTLGDPIDLQEADAIYRPLSALMQTYAKCTGLLYKETSGFFGRQAERTPWIVGIAGSVAVGKSTAARLLQQLLSRWPHTPNVGLVPTDGFLHPNEVLKERGLMGRKGFPESYDRRALIDFLHRVKSGEEEVDVPVYDHVSYNIVPGEKIVIRKPDILIVEGLNVLQPAHPKSRPQLAVSDYFDFSIYMDASEASLREWYVSRFRSLRSTAFSHEDSYFRSYANLSDDEAEATAHQIWSSINLPNLRENIAPTRSRATVILTKGEQHRIEKIALRKV</sequence>
<evidence type="ECO:0000256" key="13">
    <source>
        <dbReference type="ARBA" id="ARBA00032866"/>
    </source>
</evidence>
<evidence type="ECO:0000256" key="3">
    <source>
        <dbReference type="ARBA" id="ARBA00005225"/>
    </source>
</evidence>
<evidence type="ECO:0000256" key="2">
    <source>
        <dbReference type="ARBA" id="ARBA00004496"/>
    </source>
</evidence>
<dbReference type="PIRSF" id="PIRSF000545">
    <property type="entry name" value="Pantothenate_kin"/>
    <property type="match status" value="1"/>
</dbReference>
<dbReference type="CDD" id="cd02025">
    <property type="entry name" value="PanK"/>
    <property type="match status" value="1"/>
</dbReference>
<evidence type="ECO:0000313" key="17">
    <source>
        <dbReference type="EMBL" id="MDP9805861.1"/>
    </source>
</evidence>
<evidence type="ECO:0000256" key="12">
    <source>
        <dbReference type="ARBA" id="ARBA00022993"/>
    </source>
</evidence>
<dbReference type="PANTHER" id="PTHR10285">
    <property type="entry name" value="URIDINE KINASE"/>
    <property type="match status" value="1"/>
</dbReference>
<name>A0ABT9NEQ4_9ACTO</name>